<keyword evidence="3" id="KW-0732">Signal</keyword>
<comment type="similarity">
    <text evidence="1">Belongs to the peptidase S33 family.</text>
</comment>
<reference evidence="6 7" key="1">
    <citation type="journal article" date="2019" name="Sci. Rep.">
        <title>A multi-omics analysis of the grapevine pathogen Lasiodiplodia theobromae reveals that temperature affects the expression of virulence- and pathogenicity-related genes.</title>
        <authorList>
            <person name="Felix C."/>
            <person name="Meneses R."/>
            <person name="Goncalves M.F.M."/>
            <person name="Tilleman L."/>
            <person name="Duarte A.S."/>
            <person name="Jorrin-Novo J.V."/>
            <person name="Van de Peer Y."/>
            <person name="Deforce D."/>
            <person name="Van Nieuwerburgh F."/>
            <person name="Esteves A.C."/>
            <person name="Alves A."/>
        </authorList>
    </citation>
    <scope>NUCLEOTIDE SEQUENCE [LARGE SCALE GENOMIC DNA]</scope>
    <source>
        <strain evidence="6 7">LA-SOL3</strain>
    </source>
</reference>
<dbReference type="OrthoDB" id="425534at2759"/>
<gene>
    <name evidence="6" type="ORF">DBV05_g12260</name>
</gene>
<dbReference type="InterPro" id="IPR051601">
    <property type="entry name" value="Serine_prot/Carboxylest_S33"/>
</dbReference>
<proteinExistence type="inferred from homology"/>
<feature type="domain" description="AB hydrolase-1" evidence="4">
    <location>
        <begin position="176"/>
        <end position="265"/>
    </location>
</feature>
<dbReference type="InterPro" id="IPR000073">
    <property type="entry name" value="AB_hydrolase_1"/>
</dbReference>
<evidence type="ECO:0000256" key="2">
    <source>
        <dbReference type="ARBA" id="ARBA00022801"/>
    </source>
</evidence>
<keyword evidence="7" id="KW-1185">Reference proteome</keyword>
<evidence type="ECO:0000313" key="6">
    <source>
        <dbReference type="EMBL" id="KAB2569061.1"/>
    </source>
</evidence>
<evidence type="ECO:0000259" key="5">
    <source>
        <dbReference type="Pfam" id="PF08386"/>
    </source>
</evidence>
<dbReference type="Gene3D" id="3.40.50.1820">
    <property type="entry name" value="alpha/beta hydrolase"/>
    <property type="match status" value="1"/>
</dbReference>
<feature type="signal peptide" evidence="3">
    <location>
        <begin position="1"/>
        <end position="21"/>
    </location>
</feature>
<protein>
    <recommendedName>
        <fullName evidence="8">Tripeptidyl aminopeptidase</fullName>
    </recommendedName>
</protein>
<name>A0A5N5CUR1_9PEZI</name>
<feature type="chain" id="PRO_5024908340" description="Tripeptidyl aminopeptidase" evidence="3">
    <location>
        <begin position="22"/>
        <end position="512"/>
    </location>
</feature>
<evidence type="ECO:0000313" key="7">
    <source>
        <dbReference type="Proteomes" id="UP000325902"/>
    </source>
</evidence>
<dbReference type="InterPro" id="IPR029058">
    <property type="entry name" value="AB_hydrolase_fold"/>
</dbReference>
<dbReference type="Pfam" id="PF00561">
    <property type="entry name" value="Abhydrolase_1"/>
    <property type="match status" value="1"/>
</dbReference>
<dbReference type="PANTHER" id="PTHR43248">
    <property type="entry name" value="2-SUCCINYL-6-HYDROXY-2,4-CYCLOHEXADIENE-1-CARBOXYLATE SYNTHASE"/>
    <property type="match status" value="1"/>
</dbReference>
<dbReference type="PANTHER" id="PTHR43248:SF25">
    <property type="entry name" value="AB HYDROLASE-1 DOMAIN-CONTAINING PROTEIN-RELATED"/>
    <property type="match status" value="1"/>
</dbReference>
<organism evidence="6 7">
    <name type="scientific">Lasiodiplodia theobromae</name>
    <dbReference type="NCBI Taxonomy" id="45133"/>
    <lineage>
        <taxon>Eukaryota</taxon>
        <taxon>Fungi</taxon>
        <taxon>Dikarya</taxon>
        <taxon>Ascomycota</taxon>
        <taxon>Pezizomycotina</taxon>
        <taxon>Dothideomycetes</taxon>
        <taxon>Dothideomycetes incertae sedis</taxon>
        <taxon>Botryosphaeriales</taxon>
        <taxon>Botryosphaeriaceae</taxon>
        <taxon>Lasiodiplodia</taxon>
    </lineage>
</organism>
<sequence>MSPIFSRYLQFLPLLTSVAIGAPQGPYASTNQSQSLQWSPCNISEAQTMPMLCATLPVPLDYLEPNSTEKLDLKLAKIAATKQPSRGSIQFNFGGPGAHGREDLAGLGAQLMAYSGGHYDLVAFDTSDESEKLIWDYANKAVSGNSSDTALGELWAITQNYVDKCKNSTYAASIGDKIGTAYIARDLISVVDALGEDGLLRFWGLSYGSALGATVAAMFPDRVDRIIIDAVLNPHNYWHYHEIESMNDLDNAFTAFLEACFEAGDKCALTRPNKTAAIMEKEFYEWVEDLKYHPISYPDFSFTFSSVRGLVFGLLYEPRLFALTARLIDGLMTGNLTAEDTAAIVALAPPTGMMSTETRIGITCSDKTRREPQLEDSLPAVYEQWEISRLGGDIFTHFTMQCDKWHIAAKERYLGDFNVPMRHPVLAIGTTYDPITSWAGAVNASQSLPGAVALKQNGFGHSSLKQVSSCTVKAIQAYLMEGTLPEPGTVCEVDEPLFSNSTWQDYFPADLA</sequence>
<dbReference type="InterPro" id="IPR013595">
    <property type="entry name" value="Pept_S33_TAP-like_C"/>
</dbReference>
<accession>A0A5N5CUR1</accession>
<comment type="caution">
    <text evidence="6">The sequence shown here is derived from an EMBL/GenBank/DDBJ whole genome shotgun (WGS) entry which is preliminary data.</text>
</comment>
<dbReference type="EMBL" id="VCHE01000231">
    <property type="protein sequence ID" value="KAB2569061.1"/>
    <property type="molecule type" value="Genomic_DNA"/>
</dbReference>
<evidence type="ECO:0000259" key="4">
    <source>
        <dbReference type="Pfam" id="PF00561"/>
    </source>
</evidence>
<dbReference type="Pfam" id="PF08386">
    <property type="entry name" value="Abhydrolase_4"/>
    <property type="match status" value="1"/>
</dbReference>
<evidence type="ECO:0008006" key="8">
    <source>
        <dbReference type="Google" id="ProtNLM"/>
    </source>
</evidence>
<dbReference type="Proteomes" id="UP000325902">
    <property type="component" value="Unassembled WGS sequence"/>
</dbReference>
<feature type="domain" description="Peptidase S33 tripeptidyl aminopeptidase-like C-terminal" evidence="5">
    <location>
        <begin position="395"/>
        <end position="491"/>
    </location>
</feature>
<evidence type="ECO:0000256" key="1">
    <source>
        <dbReference type="ARBA" id="ARBA00010088"/>
    </source>
</evidence>
<keyword evidence="2" id="KW-0378">Hydrolase</keyword>
<dbReference type="AlphaFoldDB" id="A0A5N5CUR1"/>
<dbReference type="GO" id="GO:0016787">
    <property type="term" value="F:hydrolase activity"/>
    <property type="evidence" value="ECO:0007669"/>
    <property type="project" value="UniProtKB-KW"/>
</dbReference>
<dbReference type="SUPFAM" id="SSF53474">
    <property type="entry name" value="alpha/beta-Hydrolases"/>
    <property type="match status" value="1"/>
</dbReference>
<evidence type="ECO:0000256" key="3">
    <source>
        <dbReference type="SAM" id="SignalP"/>
    </source>
</evidence>